<dbReference type="Pfam" id="PF13166">
    <property type="entry name" value="AAA_13"/>
    <property type="match status" value="1"/>
</dbReference>
<dbReference type="RefSeq" id="WP_143757340.1">
    <property type="nucleotide sequence ID" value="NZ_MDJY01000060.1"/>
</dbReference>
<evidence type="ECO:0000313" key="3">
    <source>
        <dbReference type="Proteomes" id="UP000195011"/>
    </source>
</evidence>
<dbReference type="Gene3D" id="3.40.50.300">
    <property type="entry name" value="P-loop containing nucleotide triphosphate hydrolases"/>
    <property type="match status" value="1"/>
</dbReference>
<sequence length="714" mass="78870">MTQHSSTPTSPTGEQVITIQNCNSISEAVVTLRASVLNIKYGPNGLGKSTIAQALTLQAGEDPSLDLLIPFKHRGASGGPQPKVLGAENIRSVLTFNDKYVSRFVFQKDEVLRNSFEIFVSSPEYEAGLVEIQAIFEDLQTTFTAEAEFVQALTSFTELQSAFNVTKSGGVAKNSRGVKGLSVAAKLHSIPEGLLGYQQFLHSEDPAGWVTWQARGTSFLSLSDNCPFCSSPEVDKTLANKVAEEYESAAVRNMSTLRSTIEKLGRYIESTHLAKLNELTTTIQELSPENETFIIGLRSQVDTLLRRLTGLQQLSFYSLRDEPNIETTLRDLKLDLGSLVALNSTDTKSVAELINAKLDEVASKIGRIKGAIAEQKGRVAKSVKNHQASINEFLQSAGYNYVVKIESHESSYRMLLEHQDLPGHIESAADHLSYGEKNAFALVLFMHHVQQANPDLVVLDDPVSSFDKTKKFAILHQLFRGRTSLRGRTTLLLTHDIEPAIDIVRTGTSRFFEAASPSVTFLTAASGVVSEKPINRRDITTFTEVCRQNVAASADAIIKCIHLRRLFEVSGTKGLEYNLLSSLLHLRNEPTKRTDVGTAVEMTDSEITTASATIQAHISGFEYLDLLTDLQSFSAVKAKYDSTSIGYEKVQLFRILAELRPEQLQRDDIFAKFVNETYHIENEYVMQLNPRDFDAVPEFVLEACTALIEAVDAS</sequence>
<gene>
    <name evidence="2" type="ORF">BFL36_13065</name>
</gene>
<evidence type="ECO:0000313" key="2">
    <source>
        <dbReference type="EMBL" id="OUE18967.1"/>
    </source>
</evidence>
<name>A0A251Y3W5_9MICO</name>
<evidence type="ECO:0000259" key="1">
    <source>
        <dbReference type="Pfam" id="PF13166"/>
    </source>
</evidence>
<dbReference type="InterPro" id="IPR027417">
    <property type="entry name" value="P-loop_NTPase"/>
</dbReference>
<organism evidence="2 3">
    <name type="scientific">Clavibacter michiganensis</name>
    <dbReference type="NCBI Taxonomy" id="28447"/>
    <lineage>
        <taxon>Bacteria</taxon>
        <taxon>Bacillati</taxon>
        <taxon>Actinomycetota</taxon>
        <taxon>Actinomycetes</taxon>
        <taxon>Micrococcales</taxon>
        <taxon>Microbacteriaceae</taxon>
        <taxon>Clavibacter</taxon>
    </lineage>
</organism>
<feature type="domain" description="Protein CR006 P-loop" evidence="1">
    <location>
        <begin position="352"/>
        <end position="496"/>
    </location>
</feature>
<comment type="caution">
    <text evidence="2">The sequence shown here is derived from an EMBL/GenBank/DDBJ whole genome shotgun (WGS) entry which is preliminary data.</text>
</comment>
<accession>A0A251Y3W5</accession>
<dbReference type="AlphaFoldDB" id="A0A251Y3W5"/>
<proteinExistence type="predicted"/>
<reference evidence="2 3" key="1">
    <citation type="submission" date="2016-08" db="EMBL/GenBank/DDBJ databases">
        <title>Genome sequence of Clavibacter michiganensis spp strain CFBP8017.</title>
        <authorList>
            <person name="Thapa S.P."/>
            <person name="Coaker G."/>
            <person name="Jacques M.-A."/>
        </authorList>
    </citation>
    <scope>NUCLEOTIDE SEQUENCE [LARGE SCALE GENOMIC DNA]</scope>
    <source>
        <strain evidence="2">CFBP8017</strain>
    </source>
</reference>
<protein>
    <recommendedName>
        <fullName evidence="1">Protein CR006 P-loop domain-containing protein</fullName>
    </recommendedName>
</protein>
<dbReference type="Proteomes" id="UP000195011">
    <property type="component" value="Unassembled WGS sequence"/>
</dbReference>
<dbReference type="EMBL" id="MDJY01000060">
    <property type="protein sequence ID" value="OUE18967.1"/>
    <property type="molecule type" value="Genomic_DNA"/>
</dbReference>
<dbReference type="InterPro" id="IPR026866">
    <property type="entry name" value="CR006_AAA"/>
</dbReference>
<dbReference type="SUPFAM" id="SSF52540">
    <property type="entry name" value="P-loop containing nucleoside triphosphate hydrolases"/>
    <property type="match status" value="1"/>
</dbReference>